<dbReference type="RefSeq" id="XP_005341864.1">
    <property type="nucleotide sequence ID" value="XM_005341807.4"/>
</dbReference>
<dbReference type="InterPro" id="IPR016187">
    <property type="entry name" value="CTDL_fold"/>
</dbReference>
<protein>
    <submittedName>
        <fullName evidence="8">C-type lectin domain containing 9A</fullName>
    </submittedName>
</protein>
<keyword evidence="9" id="KW-1185">Reference proteome</keyword>
<keyword evidence="5 6" id="KW-0472">Membrane</keyword>
<dbReference type="FunCoup" id="A0A287D683">
    <property type="interactions" value="15"/>
</dbReference>
<dbReference type="PANTHER" id="PTHR47727:SF1">
    <property type="entry name" value="C-TYPE LECTIN DOMAIN FAMILY 9 MEMBER A"/>
    <property type="match status" value="1"/>
</dbReference>
<dbReference type="CDD" id="cd03593">
    <property type="entry name" value="CLECT_NK_receptors_like"/>
    <property type="match status" value="1"/>
</dbReference>
<comment type="subcellular location">
    <subcellularLocation>
        <location evidence="1">Membrane</location>
        <topology evidence="1">Single-pass membrane protein</topology>
    </subcellularLocation>
</comment>
<dbReference type="AlphaFoldDB" id="A0A287D683"/>
<feature type="transmembrane region" description="Helical" evidence="6">
    <location>
        <begin position="29"/>
        <end position="56"/>
    </location>
</feature>
<dbReference type="GeneTree" id="ENSGT00940000161796"/>
<dbReference type="GO" id="GO:0006898">
    <property type="term" value="P:receptor-mediated endocytosis"/>
    <property type="evidence" value="ECO:0007669"/>
    <property type="project" value="Ensembl"/>
</dbReference>
<dbReference type="STRING" id="43179.ENSSTOP00000029043"/>
<feature type="domain" description="C-type lectin" evidence="7">
    <location>
        <begin position="120"/>
        <end position="233"/>
    </location>
</feature>
<dbReference type="OrthoDB" id="6337382at2759"/>
<evidence type="ECO:0000256" key="2">
    <source>
        <dbReference type="ARBA" id="ARBA00022692"/>
    </source>
</evidence>
<evidence type="ECO:0000313" key="9">
    <source>
        <dbReference type="Proteomes" id="UP000005215"/>
    </source>
</evidence>
<evidence type="ECO:0000256" key="6">
    <source>
        <dbReference type="SAM" id="Phobius"/>
    </source>
</evidence>
<name>A0A287D683_ICTTR</name>
<dbReference type="EMBL" id="AGTP01116290">
    <property type="status" value="NOT_ANNOTATED_CDS"/>
    <property type="molecule type" value="Genomic_DNA"/>
</dbReference>
<proteinExistence type="predicted"/>
<dbReference type="Gene3D" id="3.10.100.10">
    <property type="entry name" value="Mannose-Binding Protein A, subunit A"/>
    <property type="match status" value="1"/>
</dbReference>
<evidence type="ECO:0000256" key="5">
    <source>
        <dbReference type="ARBA" id="ARBA00023136"/>
    </source>
</evidence>
<dbReference type="EMBL" id="AGTP01116289">
    <property type="status" value="NOT_ANNOTATED_CDS"/>
    <property type="molecule type" value="Genomic_DNA"/>
</dbReference>
<accession>A0A287D683</accession>
<keyword evidence="3" id="KW-0430">Lectin</keyword>
<dbReference type="GO" id="GO:0001819">
    <property type="term" value="P:positive regulation of cytokine production"/>
    <property type="evidence" value="ECO:0007669"/>
    <property type="project" value="Ensembl"/>
</dbReference>
<gene>
    <name evidence="8" type="primary">CLEC9A</name>
</gene>
<dbReference type="GO" id="GO:0016020">
    <property type="term" value="C:membrane"/>
    <property type="evidence" value="ECO:0007669"/>
    <property type="project" value="UniProtKB-SubCell"/>
</dbReference>
<keyword evidence="2 6" id="KW-0812">Transmembrane</keyword>
<sequence length="241" mass="27772">MHEEEIYTSLQWDNPTSETSQKCLTSTKLSGTCCVVMAISWIFCIGLLTTSIFLGIKFFQVSTISMQQQEKLIHQERALLNFTQWKKNHDLQMKYCQTLMQNSFSLACDCSPCPENWIQNGKSCYYVSDIWKSWPASKEACLKEGSSLLQIDNEEEMVFITKNLQKLKAGYEYWVEISQDGLQAPLLWQDGSSPSPDLLPTKRPQSTNQLCRFLKDNVLSSDNCNNWKYFICEKCSLRCSI</sequence>
<organism evidence="8 9">
    <name type="scientific">Ictidomys tridecemlineatus</name>
    <name type="common">Thirteen-lined ground squirrel</name>
    <name type="synonym">Spermophilus tridecemlineatus</name>
    <dbReference type="NCBI Taxonomy" id="43179"/>
    <lineage>
        <taxon>Eukaryota</taxon>
        <taxon>Metazoa</taxon>
        <taxon>Chordata</taxon>
        <taxon>Craniata</taxon>
        <taxon>Vertebrata</taxon>
        <taxon>Euteleostomi</taxon>
        <taxon>Mammalia</taxon>
        <taxon>Eutheria</taxon>
        <taxon>Euarchontoglires</taxon>
        <taxon>Glires</taxon>
        <taxon>Rodentia</taxon>
        <taxon>Sciuromorpha</taxon>
        <taxon>Sciuridae</taxon>
        <taxon>Xerinae</taxon>
        <taxon>Marmotini</taxon>
        <taxon>Ictidomys</taxon>
    </lineage>
</organism>
<dbReference type="InterPro" id="IPR001304">
    <property type="entry name" value="C-type_lectin-like"/>
</dbReference>
<dbReference type="Ensembl" id="ENSSTOT00000036277.1">
    <property type="protein sequence ID" value="ENSSTOP00000029043.1"/>
    <property type="gene ID" value="ENSSTOG00000030059.1"/>
</dbReference>
<dbReference type="GO" id="GO:0009986">
    <property type="term" value="C:cell surface"/>
    <property type="evidence" value="ECO:0007669"/>
    <property type="project" value="Ensembl"/>
</dbReference>
<evidence type="ECO:0000256" key="4">
    <source>
        <dbReference type="ARBA" id="ARBA00022989"/>
    </source>
</evidence>
<dbReference type="InParanoid" id="A0A287D683"/>
<dbReference type="InterPro" id="IPR016186">
    <property type="entry name" value="C-type_lectin-like/link_sf"/>
</dbReference>
<dbReference type="PROSITE" id="PS50041">
    <property type="entry name" value="C_TYPE_LECTIN_2"/>
    <property type="match status" value="1"/>
</dbReference>
<dbReference type="CTD" id="283420"/>
<evidence type="ECO:0000256" key="1">
    <source>
        <dbReference type="ARBA" id="ARBA00004167"/>
    </source>
</evidence>
<dbReference type="PANTHER" id="PTHR47727">
    <property type="entry name" value="C-TYPE LECTIN DOMAIN FAMILY 9 MEMBER A"/>
    <property type="match status" value="1"/>
</dbReference>
<reference evidence="9" key="1">
    <citation type="submission" date="2011-11" db="EMBL/GenBank/DDBJ databases">
        <title>The Draft Genome of Spermophilus tridecemlineatus.</title>
        <authorList>
            <consortium name="The Broad Institute Genome Assembly &amp; Analysis Group"/>
            <consortium name="Computational R&amp;D Group"/>
            <consortium name="and Sequencing Platform"/>
            <person name="Di Palma F."/>
            <person name="Alfoldi J."/>
            <person name="Johnson J."/>
            <person name="Berlin A."/>
            <person name="Gnerre S."/>
            <person name="Jaffe D."/>
            <person name="MacCallum I."/>
            <person name="Young S."/>
            <person name="Walker B.J."/>
            <person name="Lindblad-Toh K."/>
        </authorList>
    </citation>
    <scope>NUCLEOTIDE SEQUENCE [LARGE SCALE GENOMIC DNA]</scope>
</reference>
<dbReference type="SMART" id="SM00034">
    <property type="entry name" value="CLECT"/>
    <property type="match status" value="1"/>
</dbReference>
<dbReference type="Proteomes" id="UP000005215">
    <property type="component" value="Unassembled WGS sequence"/>
</dbReference>
<reference evidence="8" key="3">
    <citation type="submission" date="2025-09" db="UniProtKB">
        <authorList>
            <consortium name="Ensembl"/>
        </authorList>
    </citation>
    <scope>IDENTIFICATION</scope>
</reference>
<evidence type="ECO:0000259" key="7">
    <source>
        <dbReference type="PROSITE" id="PS50041"/>
    </source>
</evidence>
<dbReference type="KEGG" id="iti:101977356"/>
<evidence type="ECO:0000313" key="8">
    <source>
        <dbReference type="Ensembl" id="ENSSTOP00000029043.1"/>
    </source>
</evidence>
<dbReference type="SUPFAM" id="SSF56436">
    <property type="entry name" value="C-type lectin-like"/>
    <property type="match status" value="1"/>
</dbReference>
<dbReference type="Pfam" id="PF00059">
    <property type="entry name" value="Lectin_C"/>
    <property type="match status" value="1"/>
</dbReference>
<reference evidence="8" key="2">
    <citation type="submission" date="2025-08" db="UniProtKB">
        <authorList>
            <consortium name="Ensembl"/>
        </authorList>
    </citation>
    <scope>IDENTIFICATION</scope>
</reference>
<evidence type="ECO:0000256" key="3">
    <source>
        <dbReference type="ARBA" id="ARBA00022734"/>
    </source>
</evidence>
<dbReference type="InterPro" id="IPR033992">
    <property type="entry name" value="NKR-like_CTLD"/>
</dbReference>
<dbReference type="GO" id="GO:0030246">
    <property type="term" value="F:carbohydrate binding"/>
    <property type="evidence" value="ECO:0007669"/>
    <property type="project" value="UniProtKB-KW"/>
</dbReference>
<keyword evidence="4 6" id="KW-1133">Transmembrane helix</keyword>
<dbReference type="GeneID" id="101977356"/>
<dbReference type="InterPro" id="IPR043315">
    <property type="entry name" value="CLEC9A"/>
</dbReference>